<protein>
    <submittedName>
        <fullName evidence="1">Uncharacterized protein</fullName>
    </submittedName>
</protein>
<dbReference type="Proteomes" id="UP000681315">
    <property type="component" value="Unassembled WGS sequence"/>
</dbReference>
<evidence type="ECO:0000313" key="2">
    <source>
        <dbReference type="Proteomes" id="UP000681315"/>
    </source>
</evidence>
<accession>A0ABS3SUQ7</accession>
<name>A0ABS3SUQ7_9FLAO</name>
<organism evidence="1 2">
    <name type="scientific">Gelidibacter pelagius</name>
    <dbReference type="NCBI Taxonomy" id="2819985"/>
    <lineage>
        <taxon>Bacteria</taxon>
        <taxon>Pseudomonadati</taxon>
        <taxon>Bacteroidota</taxon>
        <taxon>Flavobacteriia</taxon>
        <taxon>Flavobacteriales</taxon>
        <taxon>Flavobacteriaceae</taxon>
        <taxon>Gelidibacter</taxon>
    </lineage>
</organism>
<keyword evidence="2" id="KW-1185">Reference proteome</keyword>
<gene>
    <name evidence="1" type="ORF">J4051_14145</name>
</gene>
<sequence length="164" mass="19437">MYFPYEANYDATKNLNSVKIYLKQYWFEKNRPSKFRLRFLSVGKDELPDEDLVYESIVVETEKNQKEVVIDVSKYNLTFSENGLYIGLEWLFIPFNEYEETFTAEGENRKKTMKRFAPKFALTMEEIEKYRVMVFLTGQWYDNPMPSIKDGTQIVPAISLTLSN</sequence>
<dbReference type="RefSeq" id="WP_208234532.1">
    <property type="nucleotide sequence ID" value="NZ_JAGEVG010000017.1"/>
</dbReference>
<proteinExistence type="predicted"/>
<evidence type="ECO:0000313" key="1">
    <source>
        <dbReference type="EMBL" id="MBO3099417.1"/>
    </source>
</evidence>
<comment type="caution">
    <text evidence="1">The sequence shown here is derived from an EMBL/GenBank/DDBJ whole genome shotgun (WGS) entry which is preliminary data.</text>
</comment>
<reference evidence="1 2" key="1">
    <citation type="submission" date="2021-03" db="EMBL/GenBank/DDBJ databases">
        <title>Gelidibacter sp. nov., isolated from costal sediment.</title>
        <authorList>
            <person name="Lun K.-Y."/>
        </authorList>
    </citation>
    <scope>NUCLEOTIDE SEQUENCE [LARGE SCALE GENOMIC DNA]</scope>
    <source>
        <strain evidence="1 2">DF109</strain>
    </source>
</reference>
<dbReference type="EMBL" id="JAGEVG010000017">
    <property type="protein sequence ID" value="MBO3099417.1"/>
    <property type="molecule type" value="Genomic_DNA"/>
</dbReference>